<reference evidence="3" key="1">
    <citation type="submission" date="2019-04" db="EMBL/GenBank/DDBJ databases">
        <title>Sequencing of skin fungus with MAO and IRED activity.</title>
        <authorList>
            <person name="Marsaioli A.J."/>
            <person name="Bonatto J.M.C."/>
            <person name="Reis Junior O."/>
        </authorList>
    </citation>
    <scope>NUCLEOTIDE SEQUENCE</scope>
    <source>
        <strain evidence="3">30M1</strain>
    </source>
</reference>
<evidence type="ECO:0008006" key="5">
    <source>
        <dbReference type="Google" id="ProtNLM"/>
    </source>
</evidence>
<keyword evidence="1" id="KW-0880">Kelch repeat</keyword>
<dbReference type="PANTHER" id="PTHR46093:SF18">
    <property type="entry name" value="FIBRONECTIN TYPE-III DOMAIN-CONTAINING PROTEIN"/>
    <property type="match status" value="1"/>
</dbReference>
<evidence type="ECO:0000256" key="1">
    <source>
        <dbReference type="ARBA" id="ARBA00022441"/>
    </source>
</evidence>
<evidence type="ECO:0000313" key="4">
    <source>
        <dbReference type="Proteomes" id="UP000801428"/>
    </source>
</evidence>
<dbReference type="AlphaFoldDB" id="A0A9P4T2T8"/>
<keyword evidence="4" id="KW-1185">Reference proteome</keyword>
<organism evidence="3 4">
    <name type="scientific">Curvularia kusanoi</name>
    <name type="common">Cochliobolus kusanoi</name>
    <dbReference type="NCBI Taxonomy" id="90978"/>
    <lineage>
        <taxon>Eukaryota</taxon>
        <taxon>Fungi</taxon>
        <taxon>Dikarya</taxon>
        <taxon>Ascomycota</taxon>
        <taxon>Pezizomycotina</taxon>
        <taxon>Dothideomycetes</taxon>
        <taxon>Pleosporomycetidae</taxon>
        <taxon>Pleosporales</taxon>
        <taxon>Pleosporineae</taxon>
        <taxon>Pleosporaceae</taxon>
        <taxon>Curvularia</taxon>
    </lineage>
</organism>
<evidence type="ECO:0000256" key="2">
    <source>
        <dbReference type="ARBA" id="ARBA00022737"/>
    </source>
</evidence>
<comment type="caution">
    <text evidence="3">The sequence shown here is derived from an EMBL/GenBank/DDBJ whole genome shotgun (WGS) entry which is preliminary data.</text>
</comment>
<protein>
    <recommendedName>
        <fullName evidence="5">Kelch repeat protein</fullName>
    </recommendedName>
</protein>
<dbReference type="PANTHER" id="PTHR46093">
    <property type="entry name" value="ACYL-COA-BINDING DOMAIN-CONTAINING PROTEIN 5"/>
    <property type="match status" value="1"/>
</dbReference>
<accession>A0A9P4T2T8</accession>
<proteinExistence type="predicted"/>
<keyword evidence="2" id="KW-0677">Repeat</keyword>
<dbReference type="SUPFAM" id="SSF50965">
    <property type="entry name" value="Galactose oxidase, central domain"/>
    <property type="match status" value="1"/>
</dbReference>
<dbReference type="Proteomes" id="UP000801428">
    <property type="component" value="Unassembled WGS sequence"/>
</dbReference>
<gene>
    <name evidence="3" type="ORF">E8E13_001565</name>
</gene>
<sequence length="237" mass="26806">MNTQTWSNHSYDSTPRAAGTMHYIPASASGMLVYFGGVETDSTGAVRQHIRIFDINENKWFTETATGDVPTPRQNMCAVVAWADDRSSYNMYEAVKEWMYFVLTAKSYVQGGVREDGATFGETYILTIPSSQWKLIYPEPNRLPNVAAGKGWSSCNTVRGNSQMMMIGGYFANVSFTQCDVPKYMGQHGLLLEQESEEVAPPETKWWWRLWRQYIGSRESYGTRARLGNPFAAWAVL</sequence>
<name>A0A9P4T2T8_CURKU</name>
<dbReference type="EMBL" id="SWKU01000057">
    <property type="protein sequence ID" value="KAF2993231.1"/>
    <property type="molecule type" value="Genomic_DNA"/>
</dbReference>
<dbReference type="OrthoDB" id="10251809at2759"/>
<evidence type="ECO:0000313" key="3">
    <source>
        <dbReference type="EMBL" id="KAF2993231.1"/>
    </source>
</evidence>
<dbReference type="Gene3D" id="2.120.10.80">
    <property type="entry name" value="Kelch-type beta propeller"/>
    <property type="match status" value="1"/>
</dbReference>
<dbReference type="InterPro" id="IPR011043">
    <property type="entry name" value="Gal_Oxase/kelch_b-propeller"/>
</dbReference>
<dbReference type="InterPro" id="IPR015915">
    <property type="entry name" value="Kelch-typ_b-propeller"/>
</dbReference>